<gene>
    <name evidence="1" type="ORF">KI387_003715</name>
</gene>
<comment type="caution">
    <text evidence="1">The sequence shown here is derived from an EMBL/GenBank/DDBJ whole genome shotgun (WGS) entry which is preliminary data.</text>
</comment>
<feature type="non-terminal residue" evidence="1">
    <location>
        <position position="97"/>
    </location>
</feature>
<accession>A0AA38H1P1</accession>
<evidence type="ECO:0000313" key="2">
    <source>
        <dbReference type="Proteomes" id="UP000824469"/>
    </source>
</evidence>
<feature type="non-terminal residue" evidence="1">
    <location>
        <position position="1"/>
    </location>
</feature>
<dbReference type="AlphaFoldDB" id="A0AA38H1P1"/>
<reference evidence="1 2" key="1">
    <citation type="journal article" date="2021" name="Nat. Plants">
        <title>The Taxus genome provides insights into paclitaxel biosynthesis.</title>
        <authorList>
            <person name="Xiong X."/>
            <person name="Gou J."/>
            <person name="Liao Q."/>
            <person name="Li Y."/>
            <person name="Zhou Q."/>
            <person name="Bi G."/>
            <person name="Li C."/>
            <person name="Du R."/>
            <person name="Wang X."/>
            <person name="Sun T."/>
            <person name="Guo L."/>
            <person name="Liang H."/>
            <person name="Lu P."/>
            <person name="Wu Y."/>
            <person name="Zhang Z."/>
            <person name="Ro D.K."/>
            <person name="Shang Y."/>
            <person name="Huang S."/>
            <person name="Yan J."/>
        </authorList>
    </citation>
    <scope>NUCLEOTIDE SEQUENCE [LARGE SCALE GENOMIC DNA]</scope>
    <source>
        <strain evidence="1">Ta-2019</strain>
    </source>
</reference>
<proteinExistence type="predicted"/>
<evidence type="ECO:0000313" key="1">
    <source>
        <dbReference type="EMBL" id="KAH9331607.1"/>
    </source>
</evidence>
<name>A0AA38H1P1_TAXCH</name>
<organism evidence="1 2">
    <name type="scientific">Taxus chinensis</name>
    <name type="common">Chinese yew</name>
    <name type="synonym">Taxus wallichiana var. chinensis</name>
    <dbReference type="NCBI Taxonomy" id="29808"/>
    <lineage>
        <taxon>Eukaryota</taxon>
        <taxon>Viridiplantae</taxon>
        <taxon>Streptophyta</taxon>
        <taxon>Embryophyta</taxon>
        <taxon>Tracheophyta</taxon>
        <taxon>Spermatophyta</taxon>
        <taxon>Pinopsida</taxon>
        <taxon>Pinidae</taxon>
        <taxon>Conifers II</taxon>
        <taxon>Cupressales</taxon>
        <taxon>Taxaceae</taxon>
        <taxon>Taxus</taxon>
    </lineage>
</organism>
<protein>
    <submittedName>
        <fullName evidence="1">Uncharacterized protein</fullName>
    </submittedName>
</protein>
<dbReference type="EMBL" id="JAHRHJ020000001">
    <property type="protein sequence ID" value="KAH9331607.1"/>
    <property type="molecule type" value="Genomic_DNA"/>
</dbReference>
<dbReference type="Proteomes" id="UP000824469">
    <property type="component" value="Unassembled WGS sequence"/>
</dbReference>
<keyword evidence="2" id="KW-1185">Reference proteome</keyword>
<sequence length="97" mass="10818">EDDLSHAIHGGTIPACDEPVKGLKELFVQELLRATEETEDPELSLKLLMQAMNLQDKRESDLEASTSVKIGHVEIKQDEKSNVSPKPIVDGYNDEME</sequence>